<dbReference type="InterPro" id="IPR001126">
    <property type="entry name" value="UmuC"/>
</dbReference>
<dbReference type="PROSITE" id="PS50173">
    <property type="entry name" value="UMUC"/>
    <property type="match status" value="1"/>
</dbReference>
<dbReference type="EMBL" id="MAYW01000076">
    <property type="protein sequence ID" value="ODS32138.1"/>
    <property type="molecule type" value="Genomic_DNA"/>
</dbReference>
<comment type="cofactor">
    <cofactor evidence="15">
        <name>Mg(2+)</name>
        <dbReference type="ChEBI" id="CHEBI:18420"/>
    </cofactor>
    <text evidence="15">Binds 2 magnesium ions per subunit.</text>
</comment>
<dbReference type="Pfam" id="PF11799">
    <property type="entry name" value="IMS_C"/>
    <property type="match status" value="1"/>
</dbReference>
<evidence type="ECO:0000256" key="2">
    <source>
        <dbReference type="ARBA" id="ARBA00010945"/>
    </source>
</evidence>
<dbReference type="Gene3D" id="3.30.1490.100">
    <property type="entry name" value="DNA polymerase, Y-family, little finger domain"/>
    <property type="match status" value="1"/>
</dbReference>
<evidence type="ECO:0000256" key="15">
    <source>
        <dbReference type="HAMAP-Rule" id="MF_01113"/>
    </source>
</evidence>
<keyword evidence="3 15" id="KW-0515">Mutator protein</keyword>
<dbReference type="GO" id="GO:0006281">
    <property type="term" value="P:DNA repair"/>
    <property type="evidence" value="ECO:0007669"/>
    <property type="project" value="UniProtKB-UniRule"/>
</dbReference>
<comment type="catalytic activity">
    <reaction evidence="14 15">
        <text>DNA(n) + a 2'-deoxyribonucleoside 5'-triphosphate = DNA(n+1) + diphosphate</text>
        <dbReference type="Rhea" id="RHEA:22508"/>
        <dbReference type="Rhea" id="RHEA-COMP:17339"/>
        <dbReference type="Rhea" id="RHEA-COMP:17340"/>
        <dbReference type="ChEBI" id="CHEBI:33019"/>
        <dbReference type="ChEBI" id="CHEBI:61560"/>
        <dbReference type="ChEBI" id="CHEBI:173112"/>
        <dbReference type="EC" id="2.7.7.7"/>
    </reaction>
</comment>
<proteinExistence type="inferred from homology"/>
<evidence type="ECO:0000313" key="17">
    <source>
        <dbReference type="EMBL" id="ODS32138.1"/>
    </source>
</evidence>
<evidence type="ECO:0000256" key="14">
    <source>
        <dbReference type="ARBA" id="ARBA00049244"/>
    </source>
</evidence>
<keyword evidence="8 15" id="KW-0479">Metal-binding</keyword>
<dbReference type="GO" id="GO:0005829">
    <property type="term" value="C:cytosol"/>
    <property type="evidence" value="ECO:0007669"/>
    <property type="project" value="TreeGrafter"/>
</dbReference>
<dbReference type="GO" id="GO:0003684">
    <property type="term" value="F:damaged DNA binding"/>
    <property type="evidence" value="ECO:0007669"/>
    <property type="project" value="InterPro"/>
</dbReference>
<dbReference type="GO" id="GO:0000287">
    <property type="term" value="F:magnesium ion binding"/>
    <property type="evidence" value="ECO:0007669"/>
    <property type="project" value="UniProtKB-UniRule"/>
</dbReference>
<dbReference type="GO" id="GO:0003887">
    <property type="term" value="F:DNA-directed DNA polymerase activity"/>
    <property type="evidence" value="ECO:0007669"/>
    <property type="project" value="UniProtKB-UniRule"/>
</dbReference>
<dbReference type="InterPro" id="IPR050116">
    <property type="entry name" value="DNA_polymerase-Y"/>
</dbReference>
<dbReference type="PANTHER" id="PTHR11076:SF33">
    <property type="entry name" value="DNA POLYMERASE KAPPA"/>
    <property type="match status" value="1"/>
</dbReference>
<evidence type="ECO:0000256" key="13">
    <source>
        <dbReference type="ARBA" id="ARBA00023204"/>
    </source>
</evidence>
<evidence type="ECO:0000256" key="10">
    <source>
        <dbReference type="ARBA" id="ARBA00022842"/>
    </source>
</evidence>
<dbReference type="Gene3D" id="3.30.70.270">
    <property type="match status" value="1"/>
</dbReference>
<gene>
    <name evidence="15" type="primary">dinB</name>
    <name evidence="17" type="ORF">SCARUB_02740</name>
</gene>
<feature type="domain" description="UmuC" evidence="16">
    <location>
        <begin position="7"/>
        <end position="187"/>
    </location>
</feature>
<keyword evidence="12 15" id="KW-0238">DNA-binding</keyword>
<dbReference type="NCBIfam" id="NF002677">
    <property type="entry name" value="PRK02406.1"/>
    <property type="match status" value="1"/>
</dbReference>
<dbReference type="InterPro" id="IPR017961">
    <property type="entry name" value="DNA_pol_Y-fam_little_finger"/>
</dbReference>
<feature type="binding site" evidence="15">
    <location>
        <position position="11"/>
    </location>
    <ligand>
        <name>Mg(2+)</name>
        <dbReference type="ChEBI" id="CHEBI:18420"/>
    </ligand>
</feature>
<dbReference type="GO" id="GO:0009432">
    <property type="term" value="P:SOS response"/>
    <property type="evidence" value="ECO:0007669"/>
    <property type="project" value="TreeGrafter"/>
</dbReference>
<keyword evidence="6 15" id="KW-0548">Nucleotidyltransferase</keyword>
<keyword evidence="9 15" id="KW-0227">DNA damage</keyword>
<comment type="caution">
    <text evidence="17">The sequence shown here is derived from an EMBL/GenBank/DDBJ whole genome shotgun (WGS) entry which is preliminary data.</text>
</comment>
<dbReference type="InterPro" id="IPR036775">
    <property type="entry name" value="DNA_pol_Y-fam_lit_finger_sf"/>
</dbReference>
<evidence type="ECO:0000256" key="9">
    <source>
        <dbReference type="ARBA" id="ARBA00022763"/>
    </source>
</evidence>
<keyword evidence="10 15" id="KW-0460">Magnesium</keyword>
<dbReference type="HAMAP" id="MF_01113">
    <property type="entry name" value="DNApol_IV"/>
    <property type="match status" value="1"/>
</dbReference>
<evidence type="ECO:0000256" key="11">
    <source>
        <dbReference type="ARBA" id="ARBA00022932"/>
    </source>
</evidence>
<dbReference type="InterPro" id="IPR043128">
    <property type="entry name" value="Rev_trsase/Diguanyl_cyclase"/>
</dbReference>
<keyword evidence="11 15" id="KW-0239">DNA-directed DNA polymerase</keyword>
<dbReference type="GO" id="GO:0042276">
    <property type="term" value="P:error-prone translesion synthesis"/>
    <property type="evidence" value="ECO:0007669"/>
    <property type="project" value="TreeGrafter"/>
</dbReference>
<evidence type="ECO:0000256" key="4">
    <source>
        <dbReference type="ARBA" id="ARBA00022490"/>
    </source>
</evidence>
<keyword evidence="5 15" id="KW-0808">Transferase</keyword>
<comment type="similarity">
    <text evidence="2 15">Belongs to the DNA polymerase type-Y family.</text>
</comment>
<dbReference type="FunFam" id="3.40.1170.60:FF:000003">
    <property type="entry name" value="DNA polymerase eta"/>
    <property type="match status" value="1"/>
</dbReference>
<sequence length="409" mass="46194">MSNNKTIMHVDMNAFFASVEQQVNPSLRNKPIAVIGAHKRTVVTTASYEARAYGVKVGMTVPEAKKLCPDIIFVAGNNKKYTDTCTRLVKLYMNYTPLVEVYSVDEAFLDITGSLCLFNSPEDIALQIKRRIRKNFGLTCSIGIGHNKLLAKLASNMRKPDGLTIIHHENISGVLEKLPVSELCGIGSRLEMHLEAMGVKTCGELGRFPVKELKREFGIIGEKLHQMGLGIDESPVVPVEDVPDAKSVGHSMTLDKDISDNESIERYILQLSEMVGRRLRRGQYSGRTITLTLRYSDFHTFTKRRTIKEYINGGFDIYLAALDVLRLIRLKYAVRLLGVSVSNLVKDYGQILLFKKDRDRKSVVQAMDEINDRYGEFSITRARLLDRYHHKGVIAPAWRPTGIRKVNYQ</sequence>
<dbReference type="PANTHER" id="PTHR11076">
    <property type="entry name" value="DNA REPAIR POLYMERASE UMUC / TRANSFERASE FAMILY MEMBER"/>
    <property type="match status" value="1"/>
</dbReference>
<dbReference type="FunFam" id="3.30.1490.100:FF:000004">
    <property type="entry name" value="DNA polymerase IV"/>
    <property type="match status" value="1"/>
</dbReference>
<evidence type="ECO:0000256" key="3">
    <source>
        <dbReference type="ARBA" id="ARBA00022457"/>
    </source>
</evidence>
<dbReference type="Proteomes" id="UP000094056">
    <property type="component" value="Unassembled WGS sequence"/>
</dbReference>
<reference evidence="17 18" key="1">
    <citation type="submission" date="2016-07" db="EMBL/GenBank/DDBJ databases">
        <title>Draft genome of Scalindua rubra, obtained from a brine-seawater interface in the Red Sea, sheds light on salt adaptation in anammox bacteria.</title>
        <authorList>
            <person name="Speth D.R."/>
            <person name="Lagkouvardos I."/>
            <person name="Wang Y."/>
            <person name="Qian P.-Y."/>
            <person name="Dutilh B.E."/>
            <person name="Jetten M.S."/>
        </authorList>
    </citation>
    <scope>NUCLEOTIDE SEQUENCE [LARGE SCALE GENOMIC DNA]</scope>
    <source>
        <strain evidence="17">BSI-1</strain>
    </source>
</reference>
<name>A0A1E3X947_9BACT</name>
<dbReference type="Pfam" id="PF00817">
    <property type="entry name" value="IMS"/>
    <property type="match status" value="1"/>
</dbReference>
<evidence type="ECO:0000259" key="16">
    <source>
        <dbReference type="PROSITE" id="PS50173"/>
    </source>
</evidence>
<dbReference type="EC" id="2.7.7.7" evidence="15"/>
<dbReference type="SUPFAM" id="SSF56672">
    <property type="entry name" value="DNA/RNA polymerases"/>
    <property type="match status" value="1"/>
</dbReference>
<dbReference type="CDD" id="cd03586">
    <property type="entry name" value="PolY_Pol_IV_kappa"/>
    <property type="match status" value="1"/>
</dbReference>
<comment type="subunit">
    <text evidence="15">Monomer.</text>
</comment>
<feature type="binding site" evidence="15">
    <location>
        <position position="105"/>
    </location>
    <ligand>
        <name>Mg(2+)</name>
        <dbReference type="ChEBI" id="CHEBI:18420"/>
    </ligand>
</feature>
<dbReference type="GO" id="GO:0006261">
    <property type="term" value="P:DNA-templated DNA replication"/>
    <property type="evidence" value="ECO:0007669"/>
    <property type="project" value="UniProtKB-UniRule"/>
</dbReference>
<dbReference type="SUPFAM" id="SSF100879">
    <property type="entry name" value="Lesion bypass DNA polymerase (Y-family), little finger domain"/>
    <property type="match status" value="1"/>
</dbReference>
<evidence type="ECO:0000256" key="1">
    <source>
        <dbReference type="ARBA" id="ARBA00004496"/>
    </source>
</evidence>
<dbReference type="Gene3D" id="3.40.1170.60">
    <property type="match status" value="1"/>
</dbReference>
<keyword evidence="7 15" id="KW-0235">DNA replication</keyword>
<evidence type="ECO:0000256" key="12">
    <source>
        <dbReference type="ARBA" id="ARBA00023125"/>
    </source>
</evidence>
<comment type="function">
    <text evidence="15">Poorly processive, error-prone DNA polymerase involved in untargeted mutagenesis. Copies undamaged DNA at stalled replication forks, which arise in vivo from mismatched or misaligned primer ends. These misaligned primers can be extended by PolIV. Exhibits no 3'-5' exonuclease (proofreading) activity. May be involved in translesional synthesis, in conjunction with the beta clamp from PolIII.</text>
</comment>
<keyword evidence="13 15" id="KW-0234">DNA repair</keyword>
<accession>A0A1E3X947</accession>
<dbReference type="InterPro" id="IPR043502">
    <property type="entry name" value="DNA/RNA_pol_sf"/>
</dbReference>
<dbReference type="AlphaFoldDB" id="A0A1E3X947"/>
<evidence type="ECO:0000256" key="6">
    <source>
        <dbReference type="ARBA" id="ARBA00022695"/>
    </source>
</evidence>
<evidence type="ECO:0000256" key="8">
    <source>
        <dbReference type="ARBA" id="ARBA00022723"/>
    </source>
</evidence>
<evidence type="ECO:0000313" key="18">
    <source>
        <dbReference type="Proteomes" id="UP000094056"/>
    </source>
</evidence>
<feature type="active site" evidence="15">
    <location>
        <position position="106"/>
    </location>
</feature>
<comment type="subcellular location">
    <subcellularLocation>
        <location evidence="1 15">Cytoplasm</location>
    </subcellularLocation>
</comment>
<keyword evidence="4 15" id="KW-0963">Cytoplasm</keyword>
<dbReference type="InterPro" id="IPR053848">
    <property type="entry name" value="IMS_HHH_1"/>
</dbReference>
<dbReference type="Gene3D" id="1.10.150.20">
    <property type="entry name" value="5' to 3' exonuclease, C-terminal subdomain"/>
    <property type="match status" value="1"/>
</dbReference>
<feature type="site" description="Substrate discrimination" evidence="15">
    <location>
        <position position="16"/>
    </location>
</feature>
<evidence type="ECO:0000256" key="7">
    <source>
        <dbReference type="ARBA" id="ARBA00022705"/>
    </source>
</evidence>
<dbReference type="PATRIC" id="fig|1872076.5.peg.3242"/>
<evidence type="ECO:0000256" key="5">
    <source>
        <dbReference type="ARBA" id="ARBA00022679"/>
    </source>
</evidence>
<dbReference type="InterPro" id="IPR022880">
    <property type="entry name" value="DNApol_IV"/>
</dbReference>
<organism evidence="17 18">
    <name type="scientific">Candidatus Scalindua rubra</name>
    <dbReference type="NCBI Taxonomy" id="1872076"/>
    <lineage>
        <taxon>Bacteria</taxon>
        <taxon>Pseudomonadati</taxon>
        <taxon>Planctomycetota</taxon>
        <taxon>Candidatus Brocadiia</taxon>
        <taxon>Candidatus Brocadiales</taxon>
        <taxon>Candidatus Scalinduaceae</taxon>
        <taxon>Candidatus Scalindua</taxon>
    </lineage>
</organism>
<dbReference type="Pfam" id="PF21999">
    <property type="entry name" value="IMS_HHH_1"/>
    <property type="match status" value="1"/>
</dbReference>
<protein>
    <recommendedName>
        <fullName evidence="15">DNA polymerase IV</fullName>
        <shortName evidence="15">Pol IV</shortName>
        <ecNumber evidence="15">2.7.7.7</ecNumber>
    </recommendedName>
</protein>